<keyword evidence="2" id="KW-0812">Transmembrane</keyword>
<dbReference type="InterPro" id="IPR036415">
    <property type="entry name" value="Lamin_tail_dom_sf"/>
</dbReference>
<name>W4YI65_STRPU</name>
<evidence type="ECO:0000256" key="2">
    <source>
        <dbReference type="SAM" id="Phobius"/>
    </source>
</evidence>
<dbReference type="RefSeq" id="XP_792358.4">
    <property type="nucleotide sequence ID" value="XM_787265.4"/>
</dbReference>
<dbReference type="EnsemblMetazoa" id="XM_787265">
    <property type="protein sequence ID" value="XP_792358"/>
    <property type="gene ID" value="LOC587541"/>
</dbReference>
<evidence type="ECO:0000256" key="3">
    <source>
        <dbReference type="SAM" id="SignalP"/>
    </source>
</evidence>
<dbReference type="Proteomes" id="UP000007110">
    <property type="component" value="Unassembled WGS sequence"/>
</dbReference>
<feature type="chain" id="PRO_5010154760" evidence="3">
    <location>
        <begin position="33"/>
        <end position="2318"/>
    </location>
</feature>
<feature type="region of interest" description="Disordered" evidence="1">
    <location>
        <begin position="1873"/>
        <end position="1894"/>
    </location>
</feature>
<dbReference type="PANTHER" id="PTHR37397:SF1">
    <property type="entry name" value="LTD DOMAIN-CONTAINING PROTEIN"/>
    <property type="match status" value="1"/>
</dbReference>
<reference evidence="5" key="1">
    <citation type="submission" date="2015-02" db="EMBL/GenBank/DDBJ databases">
        <title>Genome sequencing for Strongylocentrotus purpuratus.</title>
        <authorList>
            <person name="Murali S."/>
            <person name="Liu Y."/>
            <person name="Vee V."/>
            <person name="English A."/>
            <person name="Wang M."/>
            <person name="Skinner E."/>
            <person name="Han Y."/>
            <person name="Muzny D.M."/>
            <person name="Worley K.C."/>
            <person name="Gibbs R.A."/>
        </authorList>
    </citation>
    <scope>NUCLEOTIDE SEQUENCE</scope>
</reference>
<keyword evidence="2" id="KW-1133">Transmembrane helix</keyword>
<dbReference type="InParanoid" id="W4YI65"/>
<reference evidence="4" key="2">
    <citation type="submission" date="2021-01" db="UniProtKB">
        <authorList>
            <consortium name="EnsemblMetazoa"/>
        </authorList>
    </citation>
    <scope>IDENTIFICATION</scope>
</reference>
<dbReference type="HOGENOM" id="CLU_230535_0_0_1"/>
<feature type="transmembrane region" description="Helical" evidence="2">
    <location>
        <begin position="2202"/>
        <end position="2225"/>
    </location>
</feature>
<dbReference type="OMA" id="MGRANNC"/>
<dbReference type="PANTHER" id="PTHR37397">
    <property type="entry name" value="SI:CH211-183D21.1"/>
    <property type="match status" value="1"/>
</dbReference>
<protein>
    <submittedName>
        <fullName evidence="4">Uncharacterized protein</fullName>
    </submittedName>
</protein>
<evidence type="ECO:0000313" key="5">
    <source>
        <dbReference type="Proteomes" id="UP000007110"/>
    </source>
</evidence>
<feature type="region of interest" description="Disordered" evidence="1">
    <location>
        <begin position="2289"/>
        <end position="2318"/>
    </location>
</feature>
<feature type="signal peptide" evidence="3">
    <location>
        <begin position="1"/>
        <end position="32"/>
    </location>
</feature>
<keyword evidence="5" id="KW-1185">Reference proteome</keyword>
<dbReference type="KEGG" id="spu:587541"/>
<feature type="compositionally biased region" description="Polar residues" evidence="1">
    <location>
        <begin position="1879"/>
        <end position="1893"/>
    </location>
</feature>
<dbReference type="eggNOG" id="ENOG502QRDS">
    <property type="taxonomic scope" value="Eukaryota"/>
</dbReference>
<organism evidence="4 5">
    <name type="scientific">Strongylocentrotus purpuratus</name>
    <name type="common">Purple sea urchin</name>
    <dbReference type="NCBI Taxonomy" id="7668"/>
    <lineage>
        <taxon>Eukaryota</taxon>
        <taxon>Metazoa</taxon>
        <taxon>Echinodermata</taxon>
        <taxon>Eleutherozoa</taxon>
        <taxon>Echinozoa</taxon>
        <taxon>Echinoidea</taxon>
        <taxon>Euechinoidea</taxon>
        <taxon>Echinacea</taxon>
        <taxon>Camarodonta</taxon>
        <taxon>Echinidea</taxon>
        <taxon>Strongylocentrotidae</taxon>
        <taxon>Strongylocentrotus</taxon>
    </lineage>
</organism>
<dbReference type="OrthoDB" id="10069759at2759"/>
<sequence length="2318" mass="251945">MKILTHIQDPQTRHSMYALWSLVLTLVSVCQCDIVINEIWLSHGSNNTQMYVELYNNGNSNFTISNFSLVIFNSSWANSVKRLPEVVLPAEGYYTVGSSELVQDIDLEWLDATFGDGKIGAVALYDGEIGTVQIGMEPTTRFLEDALVFSTSASSSDSALLENLNVSKVVIQDQLYLPRRNLSINRCVNGNDSDYWFATVTPKLKNDCENRVVSSPIIINELNALNQGEDTTEYVELHNKANISVSLDEYTLVLYSGATDRMYAVLALTNDSINPLGYFVIGSYNVVPRPQKVVGHALDVNILQNGVAAVALYYGNNSHLSAGSNVTNILLVDAVVYDKRGRHDQELLNVLTPGQVTIHEDSAHLSEDESISRCSGSDRLDASQFSLAHLTPGTANDCSRLEPRMPPQVLPSFPPINPVALPYIVINEFRVVQSQPFIELFDGGLGNVALGNILIVVYSGSSLAVFREPLVLNGHFTNENGLFLIGSADMEPAPDFVIPNLPPMEGCNAIAIHLAELSRILIAGSPISKDALLDVVLFGEVTVPQDQDLIDILTPGQEPLSLGTTNLSWSRCKGWDRFMQKSFSLGDVTPKAINLCTPPPIVINEINVLANGTNQFIEIYDGGLGSQALDGLVLALYDGIDNSAVRVMDLTGYSTDEAGFLVIGPSTGTNVDYVADTIDGSFLEAGPDAVAIHVGPVKFYRGRQASDLNLVDAVVYGTDDRPDLNLLHLLMPNQHHLNELPSTTPSSVDQSISRCYCCLQRNHSSFGLAPVSPGSINIDCFQDNRTFTETVRMYHKQLRISEVKFDSGATGGGFIEIYDGGLGGVALSNVLVDWYTVNSNGESYYLRFNLDNHQTNPAGYFIIQSPSPDVLPIIIVNQTTSSSMEEQSFDHTSPLMVQSDAGHVQLVSVTLDRVLDAVTFGTNGTDDFTLLGSLDISQPLIIINSQVLAGVNSIQRCYSPKPKVQLAFATSSPTPAMDNSCPKIPIVINEINTDSPIIELGEYVELSSLGVPYFPINNITLVSIDGENGTVHGSLTLNGYQTDANGLLLIGYRSLSVPRPDVPRFRQPVGWVLDGPDAVAIYQGKRYIYMKGTIPNEQYLIQKVDYAFDNATEDMDMSISRCRHSNGTVVYQKANVSPKAVNKCPAQEDTVLVINEASLVEGQQFIEIWDLGNGFTVLDDFVVVLYGEDDLSYVSIPLTGYQTNQAGYIVMGEGGVSPTPHYLLNSGFLKTDYGAIALYRLPESVSLGIGSRPVTAGLMDAIVYSDWTNGSSTGLSQTLTPNSLPLPSDMMQASSSLSRCFSLDRLMMSPFLMCDPSPDGLNLCPTFITDIIINEINVDLPGMDGMEFIELYDGGQGNVSLNYTTLVLYNGVNNGGRSYLALGLDGYQTNSDGFFVIGSHLMGKNADLLVHTATRGFLQNGPDAIALYRGHVGAFPFGTSVTGASLIDAVVYATNNKKGRRLVDVLVPGYFTIKEDRTHLQNDESLSRCHGSQKCDPTVYALTVPTMGRANNCSAFVDFDSTLIINEIYASEDTADHGKYIELYDHGVGFTLLNGFLLVFFDGSDHDRSYYELDLSNRFTNADGFLLIGTTGMTPRPDITIPDDIMQEGSDAIVLYRASPEDIPRGSNLSLENIQDAVVYGSSLVADNSLMTSLAPGQLQVMMAGPGSSASRCLSNRPVSMSAFISTMPSPEQNNNCTTPVVVINEVNLENHDGGSQEFIELYDGGRGSTPLDSLVLVLFTGINGGRAYKTIPLQGQRTDEIGYFLIATSPLSSYGDILVGDLGQSFLRNGANAIALYRGDHHDYKAGMPATSQGLLDAVVYGDMNRQSMTLLRQLLPDQAQVTVNASFYQGAESISHCECCQPLLSSAYKLSHPSPRQPNHCSEHSPVTPSPESVVINEINPFDTVTGGKEFIELKGSANAALDGYAVVVAVEDDDSAKVSYVVDLSGQTFDQNGYMVIGTGSLVPLPKVTLPSVPDGVLKALGGAVTLCRGQSQDFRVGSVVPMARIVDTLVYRGQNTPVSKALSELTSDGKVIEDESSYLPGDETISRCSCCELRTNDAFMLSSPTPGRNNACPKPRYGQTIQLRLEDAVFDQWQSRPQWKASLRDAVVNGVKEECKCRFNSNYLKDEKFLNGSVIYQANLSALNTGQASDLIEAYTRFVKKTESLEIYGVSYSIDRDCIVDCTAKGDNLAILQHPAPAVIVGVTLSAIIIVIFALAIFTYFKRRNGNNFMMRSFRWFKEDSDLDGEFRVTDACQLEDLDVLSQVANNDNFVNPVRTLPSMLQASYSARRRDQGGDPGNGPISVDLEVDTSISYA</sequence>
<dbReference type="GeneID" id="587541"/>
<proteinExistence type="predicted"/>
<dbReference type="SUPFAM" id="SSF74853">
    <property type="entry name" value="Lamin A/C globular tail domain"/>
    <property type="match status" value="1"/>
</dbReference>
<evidence type="ECO:0000256" key="1">
    <source>
        <dbReference type="SAM" id="MobiDB-lite"/>
    </source>
</evidence>
<evidence type="ECO:0000313" key="4">
    <source>
        <dbReference type="EnsemblMetazoa" id="XP_792358"/>
    </source>
</evidence>
<keyword evidence="3" id="KW-0732">Signal</keyword>
<keyword evidence="2" id="KW-0472">Membrane</keyword>
<accession>W4YI65</accession>
<dbReference type="PhylomeDB" id="W4YI65"/>